<dbReference type="GO" id="GO:0003714">
    <property type="term" value="F:transcription corepressor activity"/>
    <property type="evidence" value="ECO:0007669"/>
    <property type="project" value="InterPro"/>
</dbReference>
<dbReference type="Gene3D" id="1.20.960.30">
    <property type="match status" value="1"/>
</dbReference>
<evidence type="ECO:0000256" key="4">
    <source>
        <dbReference type="ARBA" id="ARBA00023242"/>
    </source>
</evidence>
<sequence length="608" mass="66240">MTAEILSSNVMNYLVWRYLQESGLFLSFGISRVELTIHPGYDSAAIQLSRAWCQHPDSLPFASNIKSHCLINLVQDGLWLDHLKAKVQKVSPSLVSDSGIGLTVGKTERRYIFGEDHGPRFAVRTSSRSGSESLEQRKSRTAQRGDSETNGLAADLSQVPGKGKRSYGTDRRSNGDAMEIDTNGVREYSGPERESPAAEQVPSTMEVGDSVALQSDKPVDLTQTTTFLYSNSADSTGANGEDTPFMQTSWSLVEPKLLTAAVENSIRYYVMDGKLPDSAPSTCSISLEQPVSPAPFQIENVCWTQAGDAFITGNEELGATMVVGKLFHLDQASQEVNLISPSVGTVMALRWNEKCQQLLVVSTSDVSGAIRIWDTQNADPRWMVHSPTTVMDAVWLSDTKFAVCGEGFIAFYDTTSDPAVQMEISTDIAWESLKFDPICELLACVSEGGRHLGIVSEGKNLVVHNTQEDQITIAEFQPIPNPSLVTATSPRLLATASSTGIVEVMNARAPFEVIHRFFMGGFPAYSMAFSPDGFLLAAAGQEALLVWNPEAGGLPKAIWKWPQGDRAWATESNGSTEVDEAQSSLCWDVDGKKIAYTLGHQIAVIDFR</sequence>
<dbReference type="SMART" id="SM00320">
    <property type="entry name" value="WD40"/>
    <property type="match status" value="3"/>
</dbReference>
<dbReference type="OrthoDB" id="1367865at2759"/>
<evidence type="ECO:0000256" key="3">
    <source>
        <dbReference type="ARBA" id="ARBA00022737"/>
    </source>
</evidence>
<feature type="compositionally biased region" description="Basic and acidic residues" evidence="5">
    <location>
        <begin position="134"/>
        <end position="147"/>
    </location>
</feature>
<dbReference type="GeneID" id="54423769"/>
<dbReference type="InterPro" id="IPR001680">
    <property type="entry name" value="WD40_rpt"/>
</dbReference>
<dbReference type="InterPro" id="IPR045183">
    <property type="entry name" value="Ebi-like"/>
</dbReference>
<dbReference type="PANTHER" id="PTHR22846:SF2">
    <property type="entry name" value="F-BOX-LIKE_WD REPEAT-CONTAINING PROTEIN EBI"/>
    <property type="match status" value="1"/>
</dbReference>
<dbReference type="Gene3D" id="2.130.10.10">
    <property type="entry name" value="YVTN repeat-like/Quinoprotein amine dehydrogenase"/>
    <property type="match status" value="1"/>
</dbReference>
<proteinExistence type="predicted"/>
<keyword evidence="3" id="KW-0677">Repeat</keyword>
<feature type="region of interest" description="Disordered" evidence="5">
    <location>
        <begin position="122"/>
        <end position="203"/>
    </location>
</feature>
<dbReference type="EMBL" id="ML975162">
    <property type="protein sequence ID" value="KAF1811393.1"/>
    <property type="molecule type" value="Genomic_DNA"/>
</dbReference>
<keyword evidence="4" id="KW-0539">Nucleus</keyword>
<dbReference type="GO" id="GO:0006357">
    <property type="term" value="P:regulation of transcription by RNA polymerase II"/>
    <property type="evidence" value="ECO:0007669"/>
    <property type="project" value="TreeGrafter"/>
</dbReference>
<dbReference type="InterPro" id="IPR015943">
    <property type="entry name" value="WD40/YVTN_repeat-like_dom_sf"/>
</dbReference>
<comment type="subcellular location">
    <subcellularLocation>
        <location evidence="1">Nucleus</location>
    </subcellularLocation>
</comment>
<reference evidence="6 8" key="1">
    <citation type="submission" date="2020-01" db="EMBL/GenBank/DDBJ databases">
        <authorList>
            <consortium name="DOE Joint Genome Institute"/>
            <person name="Haridas S."/>
            <person name="Albert R."/>
            <person name="Binder M."/>
            <person name="Bloem J."/>
            <person name="Labutti K."/>
            <person name="Salamov A."/>
            <person name="Andreopoulos B."/>
            <person name="Baker S.E."/>
            <person name="Barry K."/>
            <person name="Bills G."/>
            <person name="Bluhm B.H."/>
            <person name="Cannon C."/>
            <person name="Castanera R."/>
            <person name="Culley D.E."/>
            <person name="Daum C."/>
            <person name="Ezra D."/>
            <person name="Gonzalez J.B."/>
            <person name="Henrissat B."/>
            <person name="Kuo A."/>
            <person name="Liang C."/>
            <person name="Lipzen A."/>
            <person name="Lutzoni F."/>
            <person name="Magnuson J."/>
            <person name="Mondo S."/>
            <person name="Nolan M."/>
            <person name="Ohm R."/>
            <person name="Pangilinan J."/>
            <person name="Park H.-J."/>
            <person name="Ramirez L."/>
            <person name="Alfaro M."/>
            <person name="Sun H."/>
            <person name="Tritt A."/>
            <person name="Yoshinaga Y."/>
            <person name="Zwiers L.-H."/>
            <person name="Turgeon B.G."/>
            <person name="Goodwin S.B."/>
            <person name="Spatafora J.W."/>
            <person name="Crous P.W."/>
            <person name="Grigoriev I.V."/>
        </authorList>
    </citation>
    <scope>NUCLEOTIDE SEQUENCE</scope>
    <source>
        <strain evidence="6 8">CBS 781.70</strain>
    </source>
</reference>
<keyword evidence="7" id="KW-1185">Reference proteome</keyword>
<evidence type="ECO:0000313" key="8">
    <source>
        <dbReference type="RefSeq" id="XP_033533024.1"/>
    </source>
</evidence>
<dbReference type="RefSeq" id="XP_033533024.1">
    <property type="nucleotide sequence ID" value="XM_033683199.1"/>
</dbReference>
<dbReference type="Proteomes" id="UP000504638">
    <property type="component" value="Unplaced"/>
</dbReference>
<dbReference type="PANTHER" id="PTHR22846">
    <property type="entry name" value="WD40 REPEAT PROTEIN"/>
    <property type="match status" value="1"/>
</dbReference>
<evidence type="ECO:0000313" key="6">
    <source>
        <dbReference type="EMBL" id="KAF1811393.1"/>
    </source>
</evidence>
<reference evidence="8" key="2">
    <citation type="submission" date="2020-04" db="EMBL/GenBank/DDBJ databases">
        <authorList>
            <consortium name="NCBI Genome Project"/>
        </authorList>
    </citation>
    <scope>NUCLEOTIDE SEQUENCE</scope>
    <source>
        <strain evidence="8">CBS 781.70</strain>
    </source>
</reference>
<feature type="compositionally biased region" description="Polar residues" evidence="5">
    <location>
        <begin position="124"/>
        <end position="133"/>
    </location>
</feature>
<accession>A0A6G1G032</accession>
<reference evidence="8" key="3">
    <citation type="submission" date="2025-04" db="UniProtKB">
        <authorList>
            <consortium name="RefSeq"/>
        </authorList>
    </citation>
    <scope>IDENTIFICATION</scope>
    <source>
        <strain evidence="8">CBS 781.70</strain>
    </source>
</reference>
<organism evidence="6">
    <name type="scientific">Eremomyces bilateralis CBS 781.70</name>
    <dbReference type="NCBI Taxonomy" id="1392243"/>
    <lineage>
        <taxon>Eukaryota</taxon>
        <taxon>Fungi</taxon>
        <taxon>Dikarya</taxon>
        <taxon>Ascomycota</taxon>
        <taxon>Pezizomycotina</taxon>
        <taxon>Dothideomycetes</taxon>
        <taxon>Dothideomycetes incertae sedis</taxon>
        <taxon>Eremomycetales</taxon>
        <taxon>Eremomycetaceae</taxon>
        <taxon>Eremomyces</taxon>
    </lineage>
</organism>
<name>A0A6G1G032_9PEZI</name>
<evidence type="ECO:0000256" key="2">
    <source>
        <dbReference type="ARBA" id="ARBA00022574"/>
    </source>
</evidence>
<dbReference type="GO" id="GO:0034967">
    <property type="term" value="C:Set3 complex"/>
    <property type="evidence" value="ECO:0007669"/>
    <property type="project" value="TreeGrafter"/>
</dbReference>
<keyword evidence="2" id="KW-0853">WD repeat</keyword>
<protein>
    <submittedName>
        <fullName evidence="6 8">WD40 repeat-like protein</fullName>
    </submittedName>
</protein>
<dbReference type="AlphaFoldDB" id="A0A6G1G032"/>
<dbReference type="SUPFAM" id="SSF101908">
    <property type="entry name" value="Putative isomerase YbhE"/>
    <property type="match status" value="1"/>
</dbReference>
<evidence type="ECO:0000313" key="7">
    <source>
        <dbReference type="Proteomes" id="UP000504638"/>
    </source>
</evidence>
<evidence type="ECO:0000256" key="5">
    <source>
        <dbReference type="SAM" id="MobiDB-lite"/>
    </source>
</evidence>
<evidence type="ECO:0000256" key="1">
    <source>
        <dbReference type="ARBA" id="ARBA00004123"/>
    </source>
</evidence>
<gene>
    <name evidence="6 8" type="ORF">P152DRAFT_71683</name>
</gene>